<evidence type="ECO:0000313" key="1">
    <source>
        <dbReference type="EMBL" id="GEA84690.1"/>
    </source>
</evidence>
<reference evidence="1 2" key="1">
    <citation type="submission" date="2019-06" db="EMBL/GenBank/DDBJ databases">
        <title>Whole genome shotgun sequence of Cellulomonas gelida NBRC 3748.</title>
        <authorList>
            <person name="Hosoyama A."/>
            <person name="Uohara A."/>
            <person name="Ohji S."/>
            <person name="Ichikawa N."/>
        </authorList>
    </citation>
    <scope>NUCLEOTIDE SEQUENCE [LARGE SCALE GENOMIC DNA]</scope>
    <source>
        <strain evidence="1 2">NBRC 3748</strain>
    </source>
</reference>
<gene>
    <name evidence="1" type="ORF">CGE01nite_19410</name>
</gene>
<sequence length="354" mass="38171">MQSGGSGGFGGGPGGVAELPGVRALSGQGRDVVVRQDGVASVAQLVGWGVSSAAVRRKVAAGHWRRAFRGVVVLQSGPTSWRQRARAALLYCGPDAALSHESAAFHHGILTEPGRSVVVTVPHTRTVMPQLGLVVHRSRTMPWAGGRLRSVEPAEAILGIVTTTTSAHSRGAESTARAGAVRRDLTDALVGLLCDAVRAGVHPDDLLLRAARRTRMSGRRLLVEMLGQVAEGVESPLEHRYARDVERRHRLPRAVAQRWERVDGRWIRADRVYVGFAVRAELDGRLAHPFGATDDDVWRDNATLLATGDTTLRYRWRHVAVTPCATAAQVARALRDRGWPGRPHPCTATCAITT</sequence>
<dbReference type="EMBL" id="BJLQ01000018">
    <property type="protein sequence ID" value="GEA84690.1"/>
    <property type="molecule type" value="Genomic_DNA"/>
</dbReference>
<accession>A0A4Y3KP18</accession>
<dbReference type="Proteomes" id="UP000320461">
    <property type="component" value="Unassembled WGS sequence"/>
</dbReference>
<comment type="caution">
    <text evidence="1">The sequence shown here is derived from an EMBL/GenBank/DDBJ whole genome shotgun (WGS) entry which is preliminary data.</text>
</comment>
<evidence type="ECO:0008006" key="3">
    <source>
        <dbReference type="Google" id="ProtNLM"/>
    </source>
</evidence>
<protein>
    <recommendedName>
        <fullName evidence="3">AbiEi antitoxin C-terminal domain-containing protein</fullName>
    </recommendedName>
</protein>
<evidence type="ECO:0000313" key="2">
    <source>
        <dbReference type="Proteomes" id="UP000320461"/>
    </source>
</evidence>
<dbReference type="RefSeq" id="WP_229747327.1">
    <property type="nucleotide sequence ID" value="NZ_BJLQ01000018.1"/>
</dbReference>
<keyword evidence="2" id="KW-1185">Reference proteome</keyword>
<dbReference type="AlphaFoldDB" id="A0A4Y3KP18"/>
<proteinExistence type="predicted"/>
<organism evidence="1 2">
    <name type="scientific">Cellulomonas gelida</name>
    <dbReference type="NCBI Taxonomy" id="1712"/>
    <lineage>
        <taxon>Bacteria</taxon>
        <taxon>Bacillati</taxon>
        <taxon>Actinomycetota</taxon>
        <taxon>Actinomycetes</taxon>
        <taxon>Micrococcales</taxon>
        <taxon>Cellulomonadaceae</taxon>
        <taxon>Cellulomonas</taxon>
    </lineage>
</organism>
<name>A0A4Y3KP18_9CELL</name>